<dbReference type="PATRIC" id="fig|999411.4.peg.1934"/>
<protein>
    <recommendedName>
        <fullName evidence="9">L-lysine exporter</fullName>
    </recommendedName>
</protein>
<dbReference type="RefSeq" id="WP_002598462.1">
    <property type="nucleotide sequence ID" value="NZ_CAUWHC010000004.1"/>
</dbReference>
<dbReference type="HOGENOM" id="CLU_087840_0_1_9"/>
<evidence type="ECO:0000313" key="7">
    <source>
        <dbReference type="EMBL" id="ENZ01260.1"/>
    </source>
</evidence>
<proteinExistence type="predicted"/>
<evidence type="ECO:0000256" key="6">
    <source>
        <dbReference type="SAM" id="Phobius"/>
    </source>
</evidence>
<feature type="transmembrane region" description="Helical" evidence="6">
    <location>
        <begin position="37"/>
        <end position="62"/>
    </location>
</feature>
<evidence type="ECO:0000256" key="1">
    <source>
        <dbReference type="ARBA" id="ARBA00004651"/>
    </source>
</evidence>
<feature type="transmembrane region" description="Helical" evidence="6">
    <location>
        <begin position="142"/>
        <end position="165"/>
    </location>
</feature>
<evidence type="ECO:0000256" key="2">
    <source>
        <dbReference type="ARBA" id="ARBA00022475"/>
    </source>
</evidence>
<dbReference type="PANTHER" id="PTHR30086:SF20">
    <property type="entry name" value="ARGININE EXPORTER PROTEIN ARGO-RELATED"/>
    <property type="match status" value="1"/>
</dbReference>
<dbReference type="GO" id="GO:0015171">
    <property type="term" value="F:amino acid transmembrane transporter activity"/>
    <property type="evidence" value="ECO:0007669"/>
    <property type="project" value="TreeGrafter"/>
</dbReference>
<comment type="subcellular location">
    <subcellularLocation>
        <location evidence="1">Cell membrane</location>
        <topology evidence="1">Multi-pass membrane protein</topology>
    </subcellularLocation>
</comment>
<dbReference type="Proteomes" id="UP000013097">
    <property type="component" value="Unassembled WGS sequence"/>
</dbReference>
<evidence type="ECO:0000256" key="5">
    <source>
        <dbReference type="ARBA" id="ARBA00023136"/>
    </source>
</evidence>
<evidence type="ECO:0008006" key="9">
    <source>
        <dbReference type="Google" id="ProtNLM"/>
    </source>
</evidence>
<reference evidence="7 8" key="1">
    <citation type="submission" date="2013-01" db="EMBL/GenBank/DDBJ databases">
        <title>The Genome Sequence of Clostridium colicanis 209318.</title>
        <authorList>
            <consortium name="The Broad Institute Genome Sequencing Platform"/>
            <person name="Earl A."/>
            <person name="Ward D."/>
            <person name="Feldgarden M."/>
            <person name="Gevers D."/>
            <person name="Courvalin P."/>
            <person name="Lambert T."/>
            <person name="Walker B."/>
            <person name="Young S.K."/>
            <person name="Zeng Q."/>
            <person name="Gargeya S."/>
            <person name="Fitzgerald M."/>
            <person name="Haas B."/>
            <person name="Abouelleil A."/>
            <person name="Alvarado L."/>
            <person name="Arachchi H.M."/>
            <person name="Berlin A.M."/>
            <person name="Chapman S.B."/>
            <person name="Dewar J."/>
            <person name="Goldberg J."/>
            <person name="Griggs A."/>
            <person name="Gujja S."/>
            <person name="Hansen M."/>
            <person name="Howarth C."/>
            <person name="Imamovic A."/>
            <person name="Larimer J."/>
            <person name="McCowan C."/>
            <person name="Murphy C."/>
            <person name="Neiman D."/>
            <person name="Pearson M."/>
            <person name="Priest M."/>
            <person name="Roberts A."/>
            <person name="Saif S."/>
            <person name="Shea T."/>
            <person name="Sisk P."/>
            <person name="Sykes S."/>
            <person name="Wortman J."/>
            <person name="Nusbaum C."/>
            <person name="Birren B."/>
        </authorList>
    </citation>
    <scope>NUCLEOTIDE SEQUENCE [LARGE SCALE GENOMIC DNA]</scope>
    <source>
        <strain evidence="7 8">209318</strain>
    </source>
</reference>
<dbReference type="Pfam" id="PF01810">
    <property type="entry name" value="LysE"/>
    <property type="match status" value="1"/>
</dbReference>
<comment type="caution">
    <text evidence="7">The sequence shown here is derived from an EMBL/GenBank/DDBJ whole genome shotgun (WGS) entry which is preliminary data.</text>
</comment>
<keyword evidence="8" id="KW-1185">Reference proteome</keyword>
<evidence type="ECO:0000313" key="8">
    <source>
        <dbReference type="Proteomes" id="UP000013097"/>
    </source>
</evidence>
<keyword evidence="5 6" id="KW-0472">Membrane</keyword>
<keyword evidence="2" id="KW-1003">Cell membrane</keyword>
<gene>
    <name evidence="7" type="ORF">HMPREF1092_01968</name>
</gene>
<organism evidence="7 8">
    <name type="scientific">Clostridium thermobutyricum</name>
    <dbReference type="NCBI Taxonomy" id="29372"/>
    <lineage>
        <taxon>Bacteria</taxon>
        <taxon>Bacillati</taxon>
        <taxon>Bacillota</taxon>
        <taxon>Clostridia</taxon>
        <taxon>Eubacteriales</taxon>
        <taxon>Clostridiaceae</taxon>
        <taxon>Clostridium</taxon>
    </lineage>
</organism>
<evidence type="ECO:0000256" key="4">
    <source>
        <dbReference type="ARBA" id="ARBA00022989"/>
    </source>
</evidence>
<dbReference type="eggNOG" id="COG1279">
    <property type="taxonomic scope" value="Bacteria"/>
</dbReference>
<sequence length="203" mass="22851">MGVFLEGFLMGFAYIAPIGMENLFLIDTALTQKRRRVWLTVLIVLIFDVSLSLACFFGIGVLMEKSKILEMIVLLVGSIIVAYIGIGLFRQTTSKEKQNVDIPILKIITTAFIVTWFNPQAIIDGTMMLGAFKATLSQVDSYTFILGVNIASCVWFFGMTTLINIIKDKFTYKALNIINKVCGIILVFYAIKLFINFVMMIHF</sequence>
<dbReference type="InterPro" id="IPR001123">
    <property type="entry name" value="LeuE-type"/>
</dbReference>
<name>N9WEK0_9CLOT</name>
<keyword evidence="3 6" id="KW-0812">Transmembrane</keyword>
<dbReference type="PANTHER" id="PTHR30086">
    <property type="entry name" value="ARGININE EXPORTER PROTEIN ARGO"/>
    <property type="match status" value="1"/>
</dbReference>
<dbReference type="AlphaFoldDB" id="N9WEK0"/>
<accession>N9WEK0</accession>
<dbReference type="EMBL" id="AGYT01000009">
    <property type="protein sequence ID" value="ENZ01260.1"/>
    <property type="molecule type" value="Genomic_DNA"/>
</dbReference>
<feature type="transmembrane region" description="Helical" evidence="6">
    <location>
        <begin position="68"/>
        <end position="90"/>
    </location>
</feature>
<evidence type="ECO:0000256" key="3">
    <source>
        <dbReference type="ARBA" id="ARBA00022692"/>
    </source>
</evidence>
<dbReference type="GO" id="GO:0005886">
    <property type="term" value="C:plasma membrane"/>
    <property type="evidence" value="ECO:0007669"/>
    <property type="project" value="UniProtKB-SubCell"/>
</dbReference>
<feature type="transmembrane region" description="Helical" evidence="6">
    <location>
        <begin position="102"/>
        <end position="122"/>
    </location>
</feature>
<feature type="transmembrane region" description="Helical" evidence="6">
    <location>
        <begin position="177"/>
        <end position="201"/>
    </location>
</feature>
<keyword evidence="4 6" id="KW-1133">Transmembrane helix</keyword>
<feature type="transmembrane region" description="Helical" evidence="6">
    <location>
        <begin position="12"/>
        <end position="30"/>
    </location>
</feature>